<dbReference type="CDD" id="cd07041">
    <property type="entry name" value="STAS_RsbR_RsbS_like"/>
    <property type="match status" value="1"/>
</dbReference>
<protein>
    <submittedName>
        <fullName evidence="3">Polyvinylalcohol dehydrogenase</fullName>
    </submittedName>
</protein>
<dbReference type="InterPro" id="IPR036513">
    <property type="entry name" value="STAS_dom_sf"/>
</dbReference>
<dbReference type="EMBL" id="BOVK01000064">
    <property type="protein sequence ID" value="GIQ70937.1"/>
    <property type="molecule type" value="Genomic_DNA"/>
</dbReference>
<sequence>MSASLDELKHLLDNQDEILDSWMGRLEEERNEWLEHMSVVQLRQKSQVFLQEISELILTGNTHYKVEDRPVLEAQLKEFTTEAAHFGMRASAFYPYVSSLKYILIHKLITQLSSTPQLLPDAFSAMYRVLTTPYEYFISSYISKRENIIYSQARAIAELSTPVIQIWNDVVAMPLIGEIDTSRAKEIMENLLNAILDTKATYVLLDITGVPIVDTGVAESLIKTVEAARLLGAHCVLTGIRPEVAQTLVMLGVDLGSIETKADFRNGLAYILEMMETSSARSFASKMGHSS</sequence>
<organism evidence="3 4">
    <name type="scientific">Xylanibacillus composti</name>
    <dbReference type="NCBI Taxonomy" id="1572762"/>
    <lineage>
        <taxon>Bacteria</taxon>
        <taxon>Bacillati</taxon>
        <taxon>Bacillota</taxon>
        <taxon>Bacilli</taxon>
        <taxon>Bacillales</taxon>
        <taxon>Paenibacillaceae</taxon>
        <taxon>Xylanibacillus</taxon>
    </lineage>
</organism>
<dbReference type="InterPro" id="IPR051932">
    <property type="entry name" value="Bact_StressResp_Reg"/>
</dbReference>
<evidence type="ECO:0000259" key="2">
    <source>
        <dbReference type="PROSITE" id="PS50801"/>
    </source>
</evidence>
<dbReference type="RefSeq" id="WP_213413745.1">
    <property type="nucleotide sequence ID" value="NZ_BOVK01000064.1"/>
</dbReference>
<proteinExistence type="predicted"/>
<reference evidence="3" key="1">
    <citation type="submission" date="2021-04" db="EMBL/GenBank/DDBJ databases">
        <title>Draft genome sequence of Xylanibacillus composti strain K13.</title>
        <authorList>
            <person name="Uke A."/>
            <person name="Chhe C."/>
            <person name="Baramee S."/>
            <person name="Kosugi A."/>
        </authorList>
    </citation>
    <scope>NUCLEOTIDE SEQUENCE</scope>
    <source>
        <strain evidence="3">K13</strain>
    </source>
</reference>
<dbReference type="AlphaFoldDB" id="A0A8J4H4M8"/>
<comment type="caution">
    <text evidence="3">The sequence shown here is derived from an EMBL/GenBank/DDBJ whole genome shotgun (WGS) entry which is preliminary data.</text>
</comment>
<dbReference type="PROSITE" id="PS50801">
    <property type="entry name" value="STAS"/>
    <property type="match status" value="1"/>
</dbReference>
<dbReference type="SUPFAM" id="SSF52091">
    <property type="entry name" value="SpoIIaa-like"/>
    <property type="match status" value="1"/>
</dbReference>
<dbReference type="InterPro" id="IPR002645">
    <property type="entry name" value="STAS_dom"/>
</dbReference>
<evidence type="ECO:0000256" key="1">
    <source>
        <dbReference type="ARBA" id="ARBA00022553"/>
    </source>
</evidence>
<feature type="domain" description="STAS" evidence="2">
    <location>
        <begin position="160"/>
        <end position="271"/>
    </location>
</feature>
<gene>
    <name evidence="3" type="ORF">XYCOK13_37610</name>
</gene>
<dbReference type="Pfam" id="PF01740">
    <property type="entry name" value="STAS"/>
    <property type="match status" value="1"/>
</dbReference>
<dbReference type="PANTHER" id="PTHR33745:SF3">
    <property type="entry name" value="RSBT CO-ANTAGONIST PROTEIN RSBRC"/>
    <property type="match status" value="1"/>
</dbReference>
<dbReference type="Gene3D" id="3.30.750.24">
    <property type="entry name" value="STAS domain"/>
    <property type="match status" value="1"/>
</dbReference>
<keyword evidence="4" id="KW-1185">Reference proteome</keyword>
<name>A0A8J4H4M8_9BACL</name>
<dbReference type="Proteomes" id="UP000677918">
    <property type="component" value="Unassembled WGS sequence"/>
</dbReference>
<dbReference type="PANTHER" id="PTHR33745">
    <property type="entry name" value="RSBT ANTAGONIST PROTEIN RSBS-RELATED"/>
    <property type="match status" value="1"/>
</dbReference>
<evidence type="ECO:0000313" key="4">
    <source>
        <dbReference type="Proteomes" id="UP000677918"/>
    </source>
</evidence>
<keyword evidence="1" id="KW-0597">Phosphoprotein</keyword>
<accession>A0A8J4H4M8</accession>
<evidence type="ECO:0000313" key="3">
    <source>
        <dbReference type="EMBL" id="GIQ70937.1"/>
    </source>
</evidence>